<dbReference type="InParanoid" id="A0A663EZY6"/>
<feature type="compositionally biased region" description="Polar residues" evidence="1">
    <location>
        <begin position="189"/>
        <end position="198"/>
    </location>
</feature>
<evidence type="ECO:0000313" key="2">
    <source>
        <dbReference type="Ensembl" id="ENSACCP00020017211.1"/>
    </source>
</evidence>
<dbReference type="AlphaFoldDB" id="A0A663EZY6"/>
<protein>
    <submittedName>
        <fullName evidence="2">Uncharacterized protein</fullName>
    </submittedName>
</protein>
<organism evidence="2 3">
    <name type="scientific">Aquila chrysaetos chrysaetos</name>
    <dbReference type="NCBI Taxonomy" id="223781"/>
    <lineage>
        <taxon>Eukaryota</taxon>
        <taxon>Metazoa</taxon>
        <taxon>Chordata</taxon>
        <taxon>Craniata</taxon>
        <taxon>Vertebrata</taxon>
        <taxon>Euteleostomi</taxon>
        <taxon>Archelosauria</taxon>
        <taxon>Archosauria</taxon>
        <taxon>Dinosauria</taxon>
        <taxon>Saurischia</taxon>
        <taxon>Theropoda</taxon>
        <taxon>Coelurosauria</taxon>
        <taxon>Aves</taxon>
        <taxon>Neognathae</taxon>
        <taxon>Neoaves</taxon>
        <taxon>Telluraves</taxon>
        <taxon>Accipitrimorphae</taxon>
        <taxon>Accipitriformes</taxon>
        <taxon>Accipitridae</taxon>
        <taxon>Accipitrinae</taxon>
        <taxon>Aquila</taxon>
    </lineage>
</organism>
<reference evidence="2" key="1">
    <citation type="submission" date="2025-08" db="UniProtKB">
        <authorList>
            <consortium name="Ensembl"/>
        </authorList>
    </citation>
    <scope>IDENTIFICATION</scope>
</reference>
<accession>A0A663EZY6</accession>
<dbReference type="Ensembl" id="ENSACCT00020017962.1">
    <property type="protein sequence ID" value="ENSACCP00020017211.1"/>
    <property type="gene ID" value="ENSACCG00020011799.1"/>
</dbReference>
<sequence length="222" mass="23554">MAHAGSATHAGGGGHRDEWWASVPGSVCWQPPCPVPTHRCIPWSRRCSSRRALSTAPGLAAKQNAVALGKLRHRASWWTRPAAPGPGSTLWVLYFHCRGQFCPCTSPGAERQQDASVPVHHPCAAAISTRGRMRPAAVHPQGLAEAKLTLAMEWKYKTRRVEPGPGVAVLVRGGLARGVLPAKVGKGSTACQRHSTVPRSPAPVPAPQARAGESEKSLTSQT</sequence>
<proteinExistence type="predicted"/>
<name>A0A663EZY6_AQUCH</name>
<feature type="region of interest" description="Disordered" evidence="1">
    <location>
        <begin position="184"/>
        <end position="222"/>
    </location>
</feature>
<keyword evidence="3" id="KW-1185">Reference proteome</keyword>
<reference evidence="2" key="2">
    <citation type="submission" date="2025-09" db="UniProtKB">
        <authorList>
            <consortium name="Ensembl"/>
        </authorList>
    </citation>
    <scope>IDENTIFICATION</scope>
</reference>
<evidence type="ECO:0000256" key="1">
    <source>
        <dbReference type="SAM" id="MobiDB-lite"/>
    </source>
</evidence>
<dbReference type="Proteomes" id="UP000472275">
    <property type="component" value="Chromosome 25"/>
</dbReference>
<evidence type="ECO:0000313" key="3">
    <source>
        <dbReference type="Proteomes" id="UP000472275"/>
    </source>
</evidence>